<reference evidence="4" key="2">
    <citation type="journal article" date="2022" name="Microbiol. Resour. Announc.">
        <title>Metagenome Sequencing to Explore Phylogenomics of Terrestrial Cyanobacteria.</title>
        <authorList>
            <person name="Ward R.D."/>
            <person name="Stajich J.E."/>
            <person name="Johansen J.R."/>
            <person name="Huntemann M."/>
            <person name="Clum A."/>
            <person name="Foster B."/>
            <person name="Foster B."/>
            <person name="Roux S."/>
            <person name="Palaniappan K."/>
            <person name="Varghese N."/>
            <person name="Mukherjee S."/>
            <person name="Reddy T.B.K."/>
            <person name="Daum C."/>
            <person name="Copeland A."/>
            <person name="Chen I.A."/>
            <person name="Ivanova N.N."/>
            <person name="Kyrpides N.C."/>
            <person name="Shapiro N."/>
            <person name="Eloe-Fadrosh E.A."/>
            <person name="Pietrasiak N."/>
        </authorList>
    </citation>
    <scope>NUCLEOTIDE SEQUENCE</scope>
    <source>
        <strain evidence="4">GSE-TBD4-15B</strain>
    </source>
</reference>
<dbReference type="Pfam" id="PF13604">
    <property type="entry name" value="AAA_30"/>
    <property type="match status" value="1"/>
</dbReference>
<dbReference type="Pfam" id="PF08751">
    <property type="entry name" value="TrwC"/>
    <property type="match status" value="1"/>
</dbReference>
<dbReference type="Gene3D" id="3.40.50.300">
    <property type="entry name" value="P-loop containing nucleotide triphosphate hydrolases"/>
    <property type="match status" value="2"/>
</dbReference>
<dbReference type="AlphaFoldDB" id="A0A951PBS6"/>
<dbReference type="Gene3D" id="1.10.1240.50">
    <property type="match status" value="1"/>
</dbReference>
<protein>
    <submittedName>
        <fullName evidence="4">Relaxase domain-containing protein</fullName>
    </submittedName>
</protein>
<dbReference type="Pfam" id="PF01443">
    <property type="entry name" value="Viral_helicase1"/>
    <property type="match status" value="1"/>
</dbReference>
<evidence type="ECO:0000259" key="3">
    <source>
        <dbReference type="Pfam" id="PF08751"/>
    </source>
</evidence>
<evidence type="ECO:0000259" key="2">
    <source>
        <dbReference type="Pfam" id="PF01443"/>
    </source>
</evidence>
<dbReference type="InterPro" id="IPR014862">
    <property type="entry name" value="TrwC"/>
</dbReference>
<dbReference type="SUPFAM" id="SSF55464">
    <property type="entry name" value="Origin of replication-binding domain, RBD-like"/>
    <property type="match status" value="1"/>
</dbReference>
<name>A0A951PBS6_9CYAN</name>
<dbReference type="GO" id="GO:0005524">
    <property type="term" value="F:ATP binding"/>
    <property type="evidence" value="ECO:0007669"/>
    <property type="project" value="InterPro"/>
</dbReference>
<feature type="domain" description="(+)RNA virus helicase C-terminal" evidence="2">
    <location>
        <begin position="801"/>
        <end position="851"/>
    </location>
</feature>
<feature type="domain" description="TrwC relaxase" evidence="3">
    <location>
        <begin position="6"/>
        <end position="292"/>
    </location>
</feature>
<sequence>MSNLSANQAENYYDQDDYYVSDTAKEQSKTQSSTAQWQGKGAAALGLSGAVEQVIFQKLLYGRSPQGHSLHAKRIDPANHRAATDYTFSAPKSVSIAALIQQDWRVVEAHQQAVETALSVLEARFAQTRISTPQGRQRVTTGNIIAALFQHQTSREQDPQLHSHCVVVNATQLADGSWRSFSNEAVVRHQKLLGQIYQNELAYRLRQLGYQITPRSNGQFELAGYDPDLLKAFSTRTGQIQDYLNNWQQQLAAEARLPLEAHQKKQATLKTRRVKQIVSSELLLKTWQQQIETQGLQVPALPTLTQDVTELNSVNQQAAIEAAIESASERETVFRRSQVERFLLEHHLGQFPFSELQQAITTHPELVLVDAIQEKYTTQTAIQRELDTIRLMQQGKGTMSAIVAPEEVAQLLDLVWLTAGQREAVTLAAITTDQYIAWQGVAGAGKTSSLRLYKEIAEARGYRLRGFAPSAQAAAELAQGASIPSDTIASLLCSPFPTHQPQLPGNEIWVVDEASLLSAKVAYDLLRRAKAQQGRVLLVGDTRQLSAVEAGSPFRSLQAGGIATVRLNQSLRQQSQELRSAVALVAQDRVVEGVRTLEQAGCIHEIADPKRQLEQLVDDYLELSAQERDQTLLLAGTNQQRLDLTQHLRERLQQEGGLGNDAFTLLGLRQKNLTTVQSCYATSYKSGNVLIPHQDYRKQGLYKHQHYTVLAKDQASNQLTLQSSDGKILQINPAHCPKKTLYQMQSLPVAAGDHLRWIKNDRRADIRNGQAFVVDSVTPDGMAQVTDRDGKTKQLNLNGRQHLDYAWVSTVHSSQGRTANRVLTLMDRTTTNRESFYVTISRAKHQLRLYTNDKAALVALAQKPKAKENVSDYIFFLFQGATHHAQTPQTPDQLAPASEHRDLAKHIGESVGGHIDQKLANDLSRPPADRERTDCLASTSRPTGAANAADPTDPTDPTADFERQLESLSGAIADFVAERNLSDCTGEFAAAVTAVGRGLEYLEQSAQSRSQLAAAVARLHAAIGREADSSQSAQLLDSEQLLANQSAPEQENLPSSEDGAAVQYRQLWQRYSQSIQASNPVQQDYLAAKRAFEEGCSPKQIALMLIAGSSYVQQIHQQQGKAVARDYVNQTAQAACSQASVQKRISPIQKGEGRELGDYL</sequence>
<gene>
    <name evidence="4" type="ORF">KME07_12740</name>
</gene>
<organism evidence="4 5">
    <name type="scientific">Pegethrix bostrychoides GSE-TBD4-15B</name>
    <dbReference type="NCBI Taxonomy" id="2839662"/>
    <lineage>
        <taxon>Bacteria</taxon>
        <taxon>Bacillati</taxon>
        <taxon>Cyanobacteriota</taxon>
        <taxon>Cyanophyceae</taxon>
        <taxon>Oculatellales</taxon>
        <taxon>Oculatellaceae</taxon>
        <taxon>Pegethrix</taxon>
    </lineage>
</organism>
<dbReference type="CDD" id="cd18809">
    <property type="entry name" value="SF1_C_RecD"/>
    <property type="match status" value="1"/>
</dbReference>
<dbReference type="Proteomes" id="UP000707356">
    <property type="component" value="Unassembled WGS sequence"/>
</dbReference>
<comment type="caution">
    <text evidence="4">The sequence shown here is derived from an EMBL/GenBank/DDBJ whole genome shotgun (WGS) entry which is preliminary data.</text>
</comment>
<dbReference type="NCBIfam" id="NF041492">
    <property type="entry name" value="MobF"/>
    <property type="match status" value="1"/>
</dbReference>
<dbReference type="SUPFAM" id="SSF52540">
    <property type="entry name" value="P-loop containing nucleoside triphosphate hydrolases"/>
    <property type="match status" value="1"/>
</dbReference>
<dbReference type="EMBL" id="JAHHHV010000067">
    <property type="protein sequence ID" value="MBW4466285.1"/>
    <property type="molecule type" value="Genomic_DNA"/>
</dbReference>
<dbReference type="InterPro" id="IPR027417">
    <property type="entry name" value="P-loop_NTPase"/>
</dbReference>
<dbReference type="InterPro" id="IPR014059">
    <property type="entry name" value="TraI/TrwC_relax"/>
</dbReference>
<proteinExistence type="predicted"/>
<feature type="compositionally biased region" description="Low complexity" evidence="1">
    <location>
        <begin position="942"/>
        <end position="958"/>
    </location>
</feature>
<evidence type="ECO:0000313" key="4">
    <source>
        <dbReference type="EMBL" id="MBW4466285.1"/>
    </source>
</evidence>
<evidence type="ECO:0000313" key="5">
    <source>
        <dbReference type="Proteomes" id="UP000707356"/>
    </source>
</evidence>
<dbReference type="InterPro" id="IPR027351">
    <property type="entry name" value="(+)RNA_virus_helicase_core_dom"/>
</dbReference>
<evidence type="ECO:0000256" key="1">
    <source>
        <dbReference type="SAM" id="MobiDB-lite"/>
    </source>
</evidence>
<dbReference type="Gene3D" id="2.30.30.940">
    <property type="match status" value="1"/>
</dbReference>
<dbReference type="NCBIfam" id="TIGR02686">
    <property type="entry name" value="relax_trwC"/>
    <property type="match status" value="1"/>
</dbReference>
<accession>A0A951PBS6</accession>
<feature type="region of interest" description="Disordered" evidence="1">
    <location>
        <begin position="909"/>
        <end position="959"/>
    </location>
</feature>
<reference evidence="4" key="1">
    <citation type="submission" date="2021-05" db="EMBL/GenBank/DDBJ databases">
        <authorList>
            <person name="Pietrasiak N."/>
            <person name="Ward R."/>
            <person name="Stajich J.E."/>
            <person name="Kurbessoian T."/>
        </authorList>
    </citation>
    <scope>NUCLEOTIDE SEQUENCE</scope>
    <source>
        <strain evidence="4">GSE-TBD4-15B</strain>
    </source>
</reference>